<dbReference type="GO" id="GO:0005886">
    <property type="term" value="C:plasma membrane"/>
    <property type="evidence" value="ECO:0007669"/>
    <property type="project" value="UniProtKB-SubCell"/>
</dbReference>
<organism evidence="11 12">
    <name type="scientific">Steinernema carpocapsae</name>
    <name type="common">Entomopathogenic nematode</name>
    <dbReference type="NCBI Taxonomy" id="34508"/>
    <lineage>
        <taxon>Eukaryota</taxon>
        <taxon>Metazoa</taxon>
        <taxon>Ecdysozoa</taxon>
        <taxon>Nematoda</taxon>
        <taxon>Chromadorea</taxon>
        <taxon>Rhabditida</taxon>
        <taxon>Tylenchina</taxon>
        <taxon>Panagrolaimomorpha</taxon>
        <taxon>Strongyloidoidea</taxon>
        <taxon>Steinernematidae</taxon>
        <taxon>Steinernema</taxon>
    </lineage>
</organism>
<dbReference type="InterPro" id="IPR017452">
    <property type="entry name" value="GPCR_Rhodpsn_7TM"/>
</dbReference>
<evidence type="ECO:0000256" key="8">
    <source>
        <dbReference type="ARBA" id="ARBA00023224"/>
    </source>
</evidence>
<dbReference type="OrthoDB" id="5981855at2759"/>
<evidence type="ECO:0000256" key="1">
    <source>
        <dbReference type="ARBA" id="ARBA00004651"/>
    </source>
</evidence>
<dbReference type="SUPFAM" id="SSF81321">
    <property type="entry name" value="Family A G protein-coupled receptor-like"/>
    <property type="match status" value="1"/>
</dbReference>
<comment type="subcellular location">
    <subcellularLocation>
        <location evidence="1">Cell membrane</location>
        <topology evidence="1">Multi-pass membrane protein</topology>
    </subcellularLocation>
</comment>
<dbReference type="EMBL" id="AZBU02000004">
    <property type="protein sequence ID" value="TKR82164.1"/>
    <property type="molecule type" value="Genomic_DNA"/>
</dbReference>
<comment type="caution">
    <text evidence="11">The sequence shown here is derived from an EMBL/GenBank/DDBJ whole genome shotgun (WGS) entry which is preliminary data.</text>
</comment>
<dbReference type="PROSITE" id="PS00237">
    <property type="entry name" value="G_PROTEIN_RECEP_F1_1"/>
    <property type="match status" value="1"/>
</dbReference>
<dbReference type="AlphaFoldDB" id="A0A4U5NH29"/>
<evidence type="ECO:0000256" key="9">
    <source>
        <dbReference type="SAM" id="Phobius"/>
    </source>
</evidence>
<sequence length="234" mass="26793">MHNKHFIRFNCIAMGAVTFYGDHISQIAMLIIAIDRFDGIFRMYHLEDKKIYYVYVALIPVTLLVALIPSGLIFIGVENTDVNLCSTGVLWNPRFGDYVFAVMIFFNIAIITLYAAIFILYKRYVNRSVAASISAPKNNFQAIVYGVMAVYFVFWCVPKWIMFGLKIFNYYNDLTNSAAFLIELSESFSACLNIIIYGYAHRELRQAMGELLSKTPFRKMFGTVNSTYVRSGNN</sequence>
<dbReference type="Gene3D" id="1.20.1070.10">
    <property type="entry name" value="Rhodopsin 7-helix transmembrane proteins"/>
    <property type="match status" value="1"/>
</dbReference>
<dbReference type="InterPro" id="IPR019424">
    <property type="entry name" value="7TM_GPCR_Srsx"/>
</dbReference>
<feature type="transmembrane region" description="Helical" evidence="9">
    <location>
        <begin position="95"/>
        <end position="121"/>
    </location>
</feature>
<proteinExistence type="predicted"/>
<protein>
    <recommendedName>
        <fullName evidence="10">G-protein coupled receptors family 1 profile domain-containing protein</fullName>
    </recommendedName>
</protein>
<keyword evidence="2" id="KW-1003">Cell membrane</keyword>
<evidence type="ECO:0000256" key="5">
    <source>
        <dbReference type="ARBA" id="ARBA00023040"/>
    </source>
</evidence>
<reference evidence="11 12" key="2">
    <citation type="journal article" date="2019" name="G3 (Bethesda)">
        <title>Hybrid Assembly of the Genome of the Entomopathogenic Nematode Steinernema carpocapsae Identifies the X-Chromosome.</title>
        <authorList>
            <person name="Serra L."/>
            <person name="Macchietto M."/>
            <person name="Macias-Munoz A."/>
            <person name="McGill C.J."/>
            <person name="Rodriguez I.M."/>
            <person name="Rodriguez B."/>
            <person name="Murad R."/>
            <person name="Mortazavi A."/>
        </authorList>
    </citation>
    <scope>NUCLEOTIDE SEQUENCE [LARGE SCALE GENOMIC DNA]</scope>
    <source>
        <strain evidence="11 12">ALL</strain>
    </source>
</reference>
<keyword evidence="5" id="KW-0297">G-protein coupled receptor</keyword>
<evidence type="ECO:0000313" key="11">
    <source>
        <dbReference type="EMBL" id="TKR82164.1"/>
    </source>
</evidence>
<dbReference type="PANTHER" id="PTHR24228">
    <property type="entry name" value="B2 BRADYKININ RECEPTOR/ANGIOTENSIN II RECEPTOR"/>
    <property type="match status" value="1"/>
</dbReference>
<accession>A0A4U5NH29</accession>
<dbReference type="PANTHER" id="PTHR24228:SF59">
    <property type="entry name" value="NEUROPEPTIDE RECEPTOR 15"/>
    <property type="match status" value="1"/>
</dbReference>
<keyword evidence="3 9" id="KW-0812">Transmembrane</keyword>
<dbReference type="PROSITE" id="PS50262">
    <property type="entry name" value="G_PROTEIN_RECEP_F1_2"/>
    <property type="match status" value="1"/>
</dbReference>
<keyword evidence="7" id="KW-0675">Receptor</keyword>
<evidence type="ECO:0000256" key="3">
    <source>
        <dbReference type="ARBA" id="ARBA00022692"/>
    </source>
</evidence>
<feature type="transmembrane region" description="Helical" evidence="9">
    <location>
        <begin position="142"/>
        <end position="165"/>
    </location>
</feature>
<dbReference type="InterPro" id="IPR000276">
    <property type="entry name" value="GPCR_Rhodpsn"/>
</dbReference>
<evidence type="ECO:0000313" key="12">
    <source>
        <dbReference type="Proteomes" id="UP000298663"/>
    </source>
</evidence>
<dbReference type="STRING" id="34508.A0A4U5NH29"/>
<dbReference type="Proteomes" id="UP000298663">
    <property type="component" value="Unassembled WGS sequence"/>
</dbReference>
<keyword evidence="8" id="KW-0807">Transducer</keyword>
<evidence type="ECO:0000256" key="4">
    <source>
        <dbReference type="ARBA" id="ARBA00022989"/>
    </source>
</evidence>
<dbReference type="GO" id="GO:0004930">
    <property type="term" value="F:G protein-coupled receptor activity"/>
    <property type="evidence" value="ECO:0007669"/>
    <property type="project" value="UniProtKB-KW"/>
</dbReference>
<reference evidence="11 12" key="1">
    <citation type="journal article" date="2015" name="Genome Biol.">
        <title>Comparative genomics of Steinernema reveals deeply conserved gene regulatory networks.</title>
        <authorList>
            <person name="Dillman A.R."/>
            <person name="Macchietto M."/>
            <person name="Porter C.F."/>
            <person name="Rogers A."/>
            <person name="Williams B."/>
            <person name="Antoshechkin I."/>
            <person name="Lee M.M."/>
            <person name="Goodwin Z."/>
            <person name="Lu X."/>
            <person name="Lewis E.E."/>
            <person name="Goodrich-Blair H."/>
            <person name="Stock S.P."/>
            <person name="Adams B.J."/>
            <person name="Sternberg P.W."/>
            <person name="Mortazavi A."/>
        </authorList>
    </citation>
    <scope>NUCLEOTIDE SEQUENCE [LARGE SCALE GENOMIC DNA]</scope>
    <source>
        <strain evidence="11 12">ALL</strain>
    </source>
</reference>
<evidence type="ECO:0000259" key="10">
    <source>
        <dbReference type="PROSITE" id="PS50262"/>
    </source>
</evidence>
<keyword evidence="12" id="KW-1185">Reference proteome</keyword>
<dbReference type="Pfam" id="PF10320">
    <property type="entry name" value="7TM_GPCR_Srsx"/>
    <property type="match status" value="1"/>
</dbReference>
<evidence type="ECO:0000256" key="6">
    <source>
        <dbReference type="ARBA" id="ARBA00023136"/>
    </source>
</evidence>
<evidence type="ECO:0000256" key="2">
    <source>
        <dbReference type="ARBA" id="ARBA00022475"/>
    </source>
</evidence>
<name>A0A4U5NH29_STECR</name>
<feature type="domain" description="G-protein coupled receptors family 1 profile" evidence="10">
    <location>
        <begin position="1"/>
        <end position="197"/>
    </location>
</feature>
<gene>
    <name evidence="11" type="ORF">L596_015931</name>
</gene>
<evidence type="ECO:0000256" key="7">
    <source>
        <dbReference type="ARBA" id="ARBA00023170"/>
    </source>
</evidence>
<feature type="transmembrane region" description="Helical" evidence="9">
    <location>
        <begin position="52"/>
        <end position="75"/>
    </location>
</feature>
<keyword evidence="6 9" id="KW-0472">Membrane</keyword>
<keyword evidence="4 9" id="KW-1133">Transmembrane helix</keyword>
<feature type="transmembrane region" description="Helical" evidence="9">
    <location>
        <begin position="177"/>
        <end position="200"/>
    </location>
</feature>